<comment type="caution">
    <text evidence="1">The sequence shown here is derived from an EMBL/GenBank/DDBJ whole genome shotgun (WGS) entry which is preliminary data.</text>
</comment>
<evidence type="ECO:0000313" key="2">
    <source>
        <dbReference type="Proteomes" id="UP000263642"/>
    </source>
</evidence>
<organism evidence="1 2">
    <name type="scientific">Gimesia maris</name>
    <dbReference type="NCBI Taxonomy" id="122"/>
    <lineage>
        <taxon>Bacteria</taxon>
        <taxon>Pseudomonadati</taxon>
        <taxon>Planctomycetota</taxon>
        <taxon>Planctomycetia</taxon>
        <taxon>Planctomycetales</taxon>
        <taxon>Planctomycetaceae</taxon>
        <taxon>Gimesia</taxon>
    </lineage>
</organism>
<gene>
    <name evidence="1" type="ORF">DIT97_33885</name>
</gene>
<accession>A0A3D3RJB7</accession>
<name>A0A3D3RJB7_9PLAN</name>
<dbReference type="Proteomes" id="UP000263642">
    <property type="component" value="Unassembled WGS sequence"/>
</dbReference>
<evidence type="ECO:0000313" key="1">
    <source>
        <dbReference type="EMBL" id="HCO27750.1"/>
    </source>
</evidence>
<dbReference type="EMBL" id="DQAY01000206">
    <property type="protein sequence ID" value="HCO27750.1"/>
    <property type="molecule type" value="Genomic_DNA"/>
</dbReference>
<dbReference type="AlphaFoldDB" id="A0A3D3RJB7"/>
<sequence length="86" mass="9836">MFWEFNMSSVLKLQEFWETLKIQYVPAGRQLLTKVNNVKTSVEKLFRKKSRFVHSGSAVESLDFGRQAAYDNVLSQGLIIVQPVTG</sequence>
<proteinExistence type="predicted"/>
<reference evidence="1 2" key="1">
    <citation type="journal article" date="2018" name="Nat. Biotechnol.">
        <title>A standardized bacterial taxonomy based on genome phylogeny substantially revises the tree of life.</title>
        <authorList>
            <person name="Parks D.H."/>
            <person name="Chuvochina M."/>
            <person name="Waite D.W."/>
            <person name="Rinke C."/>
            <person name="Skarshewski A."/>
            <person name="Chaumeil P.A."/>
            <person name="Hugenholtz P."/>
        </authorList>
    </citation>
    <scope>NUCLEOTIDE SEQUENCE [LARGE SCALE GENOMIC DNA]</scope>
    <source>
        <strain evidence="1">UBA9375</strain>
    </source>
</reference>
<protein>
    <submittedName>
        <fullName evidence="1">Uncharacterized protein</fullName>
    </submittedName>
</protein>